<dbReference type="EMBL" id="BQNB010012451">
    <property type="protein sequence ID" value="GJT03727.1"/>
    <property type="molecule type" value="Genomic_DNA"/>
</dbReference>
<gene>
    <name evidence="2" type="ORF">Tco_0838189</name>
</gene>
<organism evidence="2 3">
    <name type="scientific">Tanacetum coccineum</name>
    <dbReference type="NCBI Taxonomy" id="301880"/>
    <lineage>
        <taxon>Eukaryota</taxon>
        <taxon>Viridiplantae</taxon>
        <taxon>Streptophyta</taxon>
        <taxon>Embryophyta</taxon>
        <taxon>Tracheophyta</taxon>
        <taxon>Spermatophyta</taxon>
        <taxon>Magnoliopsida</taxon>
        <taxon>eudicotyledons</taxon>
        <taxon>Gunneridae</taxon>
        <taxon>Pentapetalae</taxon>
        <taxon>asterids</taxon>
        <taxon>campanulids</taxon>
        <taxon>Asterales</taxon>
        <taxon>Asteraceae</taxon>
        <taxon>Asteroideae</taxon>
        <taxon>Anthemideae</taxon>
        <taxon>Anthemidinae</taxon>
        <taxon>Tanacetum</taxon>
    </lineage>
</organism>
<evidence type="ECO:0000256" key="1">
    <source>
        <dbReference type="SAM" id="MobiDB-lite"/>
    </source>
</evidence>
<feature type="region of interest" description="Disordered" evidence="1">
    <location>
        <begin position="1"/>
        <end position="24"/>
    </location>
</feature>
<proteinExistence type="predicted"/>
<evidence type="ECO:0000313" key="3">
    <source>
        <dbReference type="Proteomes" id="UP001151760"/>
    </source>
</evidence>
<keyword evidence="3" id="KW-1185">Reference proteome</keyword>
<accession>A0ABQ5AQ11</accession>
<protein>
    <submittedName>
        <fullName evidence="2">Uncharacterized protein</fullName>
    </submittedName>
</protein>
<reference evidence="2" key="1">
    <citation type="journal article" date="2022" name="Int. J. Mol. Sci.">
        <title>Draft Genome of Tanacetum Coccineum: Genomic Comparison of Closely Related Tanacetum-Family Plants.</title>
        <authorList>
            <person name="Yamashiro T."/>
            <person name="Shiraishi A."/>
            <person name="Nakayama K."/>
            <person name="Satake H."/>
        </authorList>
    </citation>
    <scope>NUCLEOTIDE SEQUENCE</scope>
</reference>
<evidence type="ECO:0000313" key="2">
    <source>
        <dbReference type="EMBL" id="GJT03727.1"/>
    </source>
</evidence>
<dbReference type="Proteomes" id="UP001151760">
    <property type="component" value="Unassembled WGS sequence"/>
</dbReference>
<reference evidence="2" key="2">
    <citation type="submission" date="2022-01" db="EMBL/GenBank/DDBJ databases">
        <authorList>
            <person name="Yamashiro T."/>
            <person name="Shiraishi A."/>
            <person name="Satake H."/>
            <person name="Nakayama K."/>
        </authorList>
    </citation>
    <scope>NUCLEOTIDE SEQUENCE</scope>
</reference>
<feature type="compositionally biased region" description="Polar residues" evidence="1">
    <location>
        <begin position="1"/>
        <end position="11"/>
    </location>
</feature>
<sequence length="95" mass="10811">MDNSNWRPTQGVSGGPVGDASMESGDWRAQLQADSRQRIVNKIVYGRKRWIAVDGTDMWLGCHGFSNALSRHRSVKRFLLLLLLLLWSDSHFVIK</sequence>
<comment type="caution">
    <text evidence="2">The sequence shown here is derived from an EMBL/GenBank/DDBJ whole genome shotgun (WGS) entry which is preliminary data.</text>
</comment>
<name>A0ABQ5AQ11_9ASTR</name>